<dbReference type="InterPro" id="IPR029063">
    <property type="entry name" value="SAM-dependent_MTases_sf"/>
</dbReference>
<evidence type="ECO:0000256" key="13">
    <source>
        <dbReference type="ARBA" id="ARBA00047283"/>
    </source>
</evidence>
<comment type="subcellular location">
    <subcellularLocation>
        <location evidence="2">Cytoplasm</location>
    </subcellularLocation>
</comment>
<keyword evidence="8 14" id="KW-0808">Transferase</keyword>
<evidence type="ECO:0000256" key="8">
    <source>
        <dbReference type="ARBA" id="ARBA00022679"/>
    </source>
</evidence>
<evidence type="ECO:0000256" key="10">
    <source>
        <dbReference type="ARBA" id="ARBA00022884"/>
    </source>
</evidence>
<dbReference type="PROSITE" id="PS51686">
    <property type="entry name" value="SAM_MT_RSMB_NOP"/>
    <property type="match status" value="1"/>
</dbReference>
<dbReference type="InterPro" id="IPR049560">
    <property type="entry name" value="MeTrfase_RsmB-F_NOP2_cat"/>
</dbReference>
<keyword evidence="15" id="KW-0175">Coiled coil</keyword>
<keyword evidence="10 14" id="KW-0694">RNA-binding</keyword>
<feature type="coiled-coil region" evidence="15">
    <location>
        <begin position="273"/>
        <end position="300"/>
    </location>
</feature>
<evidence type="ECO:0000256" key="6">
    <source>
        <dbReference type="ARBA" id="ARBA00022552"/>
    </source>
</evidence>
<name>A0AAU7NUY5_9GAMM</name>
<accession>A0AAU7NUY5</accession>
<evidence type="ECO:0000259" key="16">
    <source>
        <dbReference type="PROSITE" id="PS51686"/>
    </source>
</evidence>
<keyword evidence="9 14" id="KW-0949">S-adenosyl-L-methionine</keyword>
<evidence type="ECO:0000256" key="7">
    <source>
        <dbReference type="ARBA" id="ARBA00022603"/>
    </source>
</evidence>
<feature type="binding site" evidence="14">
    <location>
        <position position="274"/>
    </location>
    <ligand>
        <name>S-adenosyl-L-methionine</name>
        <dbReference type="ChEBI" id="CHEBI:59789"/>
    </ligand>
</feature>
<evidence type="ECO:0000256" key="12">
    <source>
        <dbReference type="ARBA" id="ARBA00031088"/>
    </source>
</evidence>
<dbReference type="GO" id="GO:0009383">
    <property type="term" value="F:rRNA (cytosine-C5-)-methyltransferase activity"/>
    <property type="evidence" value="ECO:0007669"/>
    <property type="project" value="TreeGrafter"/>
</dbReference>
<reference evidence="17 18" key="1">
    <citation type="journal article" date="2024" name="Microbiology">
        <title>Methylomarinum rosea sp. nov., a novel halophilic methanotrophic bacterium from the hypersaline Lake Elton.</title>
        <authorList>
            <person name="Suleimanov R.Z."/>
            <person name="Oshkin I.Y."/>
            <person name="Danilova O.V."/>
            <person name="Suzina N.E."/>
            <person name="Dedysh S.N."/>
        </authorList>
    </citation>
    <scope>NUCLEOTIDE SEQUENCE [LARGE SCALE GENOMIC DNA]</scope>
    <source>
        <strain evidence="17 18">Ch1-1</strain>
    </source>
</reference>
<dbReference type="InterPro" id="IPR001678">
    <property type="entry name" value="MeTrfase_RsmB-F_NOP2_dom"/>
</dbReference>
<proteinExistence type="inferred from homology"/>
<dbReference type="InterPro" id="IPR004573">
    <property type="entry name" value="rRNA_ssu_MeTfrase_B"/>
</dbReference>
<evidence type="ECO:0000256" key="4">
    <source>
        <dbReference type="ARBA" id="ARBA00012140"/>
    </source>
</evidence>
<dbReference type="PANTHER" id="PTHR22807">
    <property type="entry name" value="NOP2 YEAST -RELATED NOL1/NOP2/FMU SUN DOMAIN-CONTAINING"/>
    <property type="match status" value="1"/>
</dbReference>
<dbReference type="AlphaFoldDB" id="A0AAU7NUY5"/>
<dbReference type="Gene3D" id="3.30.70.1170">
    <property type="entry name" value="Sun protein, domain 3"/>
    <property type="match status" value="1"/>
</dbReference>
<dbReference type="PANTHER" id="PTHR22807:SF61">
    <property type="entry name" value="NOL1_NOP2_SUN FAMILY PROTEIN _ ANTITERMINATION NUSB DOMAIN-CONTAINING PROTEIN"/>
    <property type="match status" value="1"/>
</dbReference>
<dbReference type="FunFam" id="3.40.50.150:FF:000022">
    <property type="entry name" value="Ribosomal RNA small subunit methyltransferase B"/>
    <property type="match status" value="1"/>
</dbReference>
<evidence type="ECO:0000256" key="15">
    <source>
        <dbReference type="SAM" id="Coils"/>
    </source>
</evidence>
<dbReference type="Pfam" id="PF01189">
    <property type="entry name" value="Methyltr_RsmB-F"/>
    <property type="match status" value="1"/>
</dbReference>
<dbReference type="Pfam" id="PF22458">
    <property type="entry name" value="RsmF-B_ferredox"/>
    <property type="match status" value="1"/>
</dbReference>
<dbReference type="Gene3D" id="1.10.287.730">
    <property type="entry name" value="Helix hairpin bin"/>
    <property type="match status" value="1"/>
</dbReference>
<feature type="binding site" evidence="14">
    <location>
        <position position="300"/>
    </location>
    <ligand>
        <name>S-adenosyl-L-methionine</name>
        <dbReference type="ChEBI" id="CHEBI:59789"/>
    </ligand>
</feature>
<keyword evidence="5" id="KW-0963">Cytoplasm</keyword>
<gene>
    <name evidence="17" type="primary">rsmB</name>
    <name evidence="17" type="ORF">Q9L42_001335</name>
</gene>
<dbReference type="GO" id="GO:0005829">
    <property type="term" value="C:cytosol"/>
    <property type="evidence" value="ECO:0007669"/>
    <property type="project" value="TreeGrafter"/>
</dbReference>
<evidence type="ECO:0000313" key="17">
    <source>
        <dbReference type="EMBL" id="XBS20802.1"/>
    </source>
</evidence>
<feature type="binding site" evidence="14">
    <location>
        <begin position="250"/>
        <end position="256"/>
    </location>
    <ligand>
        <name>S-adenosyl-L-methionine</name>
        <dbReference type="ChEBI" id="CHEBI:59789"/>
    </ligand>
</feature>
<keyword evidence="7 14" id="KW-0489">Methyltransferase</keyword>
<dbReference type="Proteomes" id="UP001225378">
    <property type="component" value="Chromosome"/>
</dbReference>
<dbReference type="GO" id="GO:0003723">
    <property type="term" value="F:RNA binding"/>
    <property type="evidence" value="ECO:0007669"/>
    <property type="project" value="UniProtKB-UniRule"/>
</dbReference>
<dbReference type="EMBL" id="CP157743">
    <property type="protein sequence ID" value="XBS20802.1"/>
    <property type="molecule type" value="Genomic_DNA"/>
</dbReference>
<dbReference type="EC" id="2.1.1.176" evidence="4"/>
<feature type="domain" description="SAM-dependent MTase RsmB/NOP-type" evidence="16">
    <location>
        <begin position="160"/>
        <end position="430"/>
    </location>
</feature>
<dbReference type="Pfam" id="PF01029">
    <property type="entry name" value="NusB"/>
    <property type="match status" value="1"/>
</dbReference>
<dbReference type="NCBIfam" id="TIGR00563">
    <property type="entry name" value="rsmB"/>
    <property type="match status" value="1"/>
</dbReference>
<dbReference type="PRINTS" id="PR02008">
    <property type="entry name" value="RCMTFAMILY"/>
</dbReference>
<dbReference type="PROSITE" id="PS01153">
    <property type="entry name" value="NOL1_NOP2_SUN"/>
    <property type="match status" value="1"/>
</dbReference>
<dbReference type="Gene3D" id="1.10.940.10">
    <property type="entry name" value="NusB-like"/>
    <property type="match status" value="1"/>
</dbReference>
<keyword evidence="6" id="KW-0698">rRNA processing</keyword>
<dbReference type="Gene3D" id="3.40.50.150">
    <property type="entry name" value="Vaccinia Virus protein VP39"/>
    <property type="match status" value="1"/>
</dbReference>
<dbReference type="SUPFAM" id="SSF53335">
    <property type="entry name" value="S-adenosyl-L-methionine-dependent methyltransferases"/>
    <property type="match status" value="1"/>
</dbReference>
<dbReference type="InterPro" id="IPR006027">
    <property type="entry name" value="NusB_RsmB_TIM44"/>
</dbReference>
<dbReference type="InterPro" id="IPR054728">
    <property type="entry name" value="RsmB-like_ferredoxin"/>
</dbReference>
<evidence type="ECO:0000256" key="5">
    <source>
        <dbReference type="ARBA" id="ARBA00022490"/>
    </source>
</evidence>
<dbReference type="InterPro" id="IPR018314">
    <property type="entry name" value="RsmB/NOL1/NOP2-like_CS"/>
</dbReference>
<dbReference type="GO" id="GO:0070475">
    <property type="term" value="P:rRNA base methylation"/>
    <property type="evidence" value="ECO:0007669"/>
    <property type="project" value="TreeGrafter"/>
</dbReference>
<evidence type="ECO:0000256" key="1">
    <source>
        <dbReference type="ARBA" id="ARBA00002724"/>
    </source>
</evidence>
<evidence type="ECO:0000256" key="2">
    <source>
        <dbReference type="ARBA" id="ARBA00004496"/>
    </source>
</evidence>
<dbReference type="InterPro" id="IPR023267">
    <property type="entry name" value="RCMT"/>
</dbReference>
<dbReference type="KEGG" id="mech:Q9L42_001335"/>
<evidence type="ECO:0000256" key="3">
    <source>
        <dbReference type="ARBA" id="ARBA00007494"/>
    </source>
</evidence>
<dbReference type="CDD" id="cd02440">
    <property type="entry name" value="AdoMet_MTases"/>
    <property type="match status" value="1"/>
</dbReference>
<protein>
    <recommendedName>
        <fullName evidence="4">16S rRNA (cytosine(967)-C(5))-methyltransferase</fullName>
        <ecNumber evidence="4">2.1.1.176</ecNumber>
    </recommendedName>
    <alternativeName>
        <fullName evidence="11">16S rRNA m5C967 methyltransferase</fullName>
    </alternativeName>
    <alternativeName>
        <fullName evidence="12">rRNA (cytosine-C(5)-)-methyltransferase RsmB</fullName>
    </alternativeName>
</protein>
<keyword evidence="18" id="KW-1185">Reference proteome</keyword>
<dbReference type="RefSeq" id="WP_305906418.1">
    <property type="nucleotide sequence ID" value="NZ_CP157743.1"/>
</dbReference>
<evidence type="ECO:0000256" key="11">
    <source>
        <dbReference type="ARBA" id="ARBA00030399"/>
    </source>
</evidence>
<feature type="binding site" evidence="14">
    <location>
        <position position="319"/>
    </location>
    <ligand>
        <name>S-adenosyl-L-methionine</name>
        <dbReference type="ChEBI" id="CHEBI:59789"/>
    </ligand>
</feature>
<evidence type="ECO:0000256" key="9">
    <source>
        <dbReference type="ARBA" id="ARBA00022691"/>
    </source>
</evidence>
<sequence length="431" mass="48602">MNLRNLAAQILLRVFKDGQSLTAALESQLDKVPDGKDRAFVQAICYGVCRDYYRLDFMLRQLLSKPLRNKDRDIHMLLLLGIYQLHAMRVQQHAAVSETVAAAKKKSWAKSLINGVLRQYIRDQEALVHRLEADRQARFSHPEWMIEQFQRDWPAQAEAMLQANNQPAPMALRVNLRQGSREDYLRQLAAEQIEVRAGDFCETTIVLERPVNVDSLPGFADGRVSVQDGAAQLAAQLLDLQAGQAVLDMCAAPGGKTAAILEREPALKTLLAVDIDQNRLSKVEENLQRLQLRAELCVADAAQPEQWAQGRSFDRILLDAPCSALGVIRRHPDIKWLRRESDIDKLQRLQAKILNAAWSLLKPGGVLLYATCSVLKRENEAQIESFLARHDEAAELKIVADWGQARPFGRQIISGSEQMDGFYYAKLGKRH</sequence>
<evidence type="ECO:0000256" key="14">
    <source>
        <dbReference type="PROSITE-ProRule" id="PRU01023"/>
    </source>
</evidence>
<dbReference type="InterPro" id="IPR035926">
    <property type="entry name" value="NusB-like_sf"/>
</dbReference>
<comment type="similarity">
    <text evidence="3 14">Belongs to the class I-like SAM-binding methyltransferase superfamily. RsmB/NOP family.</text>
</comment>
<comment type="catalytic activity">
    <reaction evidence="13">
        <text>cytidine(967) in 16S rRNA + S-adenosyl-L-methionine = 5-methylcytidine(967) in 16S rRNA + S-adenosyl-L-homocysteine + H(+)</text>
        <dbReference type="Rhea" id="RHEA:42748"/>
        <dbReference type="Rhea" id="RHEA-COMP:10219"/>
        <dbReference type="Rhea" id="RHEA-COMP:10220"/>
        <dbReference type="ChEBI" id="CHEBI:15378"/>
        <dbReference type="ChEBI" id="CHEBI:57856"/>
        <dbReference type="ChEBI" id="CHEBI:59789"/>
        <dbReference type="ChEBI" id="CHEBI:74483"/>
        <dbReference type="ChEBI" id="CHEBI:82748"/>
        <dbReference type="EC" id="2.1.1.176"/>
    </reaction>
</comment>
<dbReference type="NCBIfam" id="NF008149">
    <property type="entry name" value="PRK10901.1"/>
    <property type="match status" value="1"/>
</dbReference>
<evidence type="ECO:0000313" key="18">
    <source>
        <dbReference type="Proteomes" id="UP001225378"/>
    </source>
</evidence>
<dbReference type="GO" id="GO:0006355">
    <property type="term" value="P:regulation of DNA-templated transcription"/>
    <property type="evidence" value="ECO:0007669"/>
    <property type="project" value="InterPro"/>
</dbReference>
<feature type="active site" description="Nucleophile" evidence="14">
    <location>
        <position position="372"/>
    </location>
</feature>
<comment type="function">
    <text evidence="1">Specifically methylates the cytosine at position 967 (m5C967) of 16S rRNA.</text>
</comment>
<organism evidence="17 18">
    <name type="scientific">Methylomarinum roseum</name>
    <dbReference type="NCBI Taxonomy" id="3067653"/>
    <lineage>
        <taxon>Bacteria</taxon>
        <taxon>Pseudomonadati</taxon>
        <taxon>Pseudomonadota</taxon>
        <taxon>Gammaproteobacteria</taxon>
        <taxon>Methylococcales</taxon>
        <taxon>Methylococcaceae</taxon>
        <taxon>Methylomarinum</taxon>
    </lineage>
</organism>
<dbReference type="NCBIfam" id="NF011494">
    <property type="entry name" value="PRK14902.1"/>
    <property type="match status" value="1"/>
</dbReference>
<dbReference type="SUPFAM" id="SSF48013">
    <property type="entry name" value="NusB-like"/>
    <property type="match status" value="1"/>
</dbReference>